<keyword evidence="12" id="KW-1185">Reference proteome</keyword>
<evidence type="ECO:0000256" key="2">
    <source>
        <dbReference type="ARBA" id="ARBA00022448"/>
    </source>
</evidence>
<keyword evidence="7 9" id="KW-0472">Membrane</keyword>
<feature type="domain" description="Tripartite ATP-independent periplasmic transporters DctQ component" evidence="10">
    <location>
        <begin position="27"/>
        <end position="154"/>
    </location>
</feature>
<reference evidence="11 12" key="2">
    <citation type="submission" date="2020-02" db="EMBL/GenBank/DDBJ databases">
        <title>The new genus of Enterobacteriales.</title>
        <authorList>
            <person name="Kim I.S."/>
        </authorList>
    </citation>
    <scope>NUCLEOTIDE SEQUENCE [LARGE SCALE GENOMIC DNA]</scope>
    <source>
        <strain evidence="11 12">SAP-6</strain>
    </source>
</reference>
<comment type="similarity">
    <text evidence="8 9">Belongs to the TRAP transporter small permease family.</text>
</comment>
<comment type="function">
    <text evidence="9">Part of the tripartite ATP-independent periplasmic (TRAP) transport system.</text>
</comment>
<dbReference type="GO" id="GO:0005886">
    <property type="term" value="C:plasma membrane"/>
    <property type="evidence" value="ECO:0007669"/>
    <property type="project" value="UniProtKB-SubCell"/>
</dbReference>
<organism evidence="11 12">
    <name type="scientific">Acerihabitans arboris</name>
    <dbReference type="NCBI Taxonomy" id="2691583"/>
    <lineage>
        <taxon>Bacteria</taxon>
        <taxon>Pseudomonadati</taxon>
        <taxon>Pseudomonadota</taxon>
        <taxon>Gammaproteobacteria</taxon>
        <taxon>Enterobacterales</taxon>
        <taxon>Pectobacteriaceae</taxon>
        <taxon>Acerihabitans</taxon>
    </lineage>
</organism>
<feature type="transmembrane region" description="Helical" evidence="9">
    <location>
        <begin position="90"/>
        <end position="109"/>
    </location>
</feature>
<keyword evidence="4 9" id="KW-0997">Cell inner membrane</keyword>
<keyword evidence="2 9" id="KW-0813">Transport</keyword>
<evidence type="ECO:0000256" key="6">
    <source>
        <dbReference type="ARBA" id="ARBA00022989"/>
    </source>
</evidence>
<evidence type="ECO:0000256" key="8">
    <source>
        <dbReference type="ARBA" id="ARBA00038436"/>
    </source>
</evidence>
<protein>
    <recommendedName>
        <fullName evidence="9">TRAP transporter small permease protein</fullName>
    </recommendedName>
</protein>
<feature type="transmembrane region" description="Helical" evidence="9">
    <location>
        <begin position="129"/>
        <end position="149"/>
    </location>
</feature>
<dbReference type="GO" id="GO:0022857">
    <property type="term" value="F:transmembrane transporter activity"/>
    <property type="evidence" value="ECO:0007669"/>
    <property type="project" value="UniProtKB-UniRule"/>
</dbReference>
<reference evidence="11 12" key="1">
    <citation type="submission" date="2019-12" db="EMBL/GenBank/DDBJ databases">
        <authorList>
            <person name="Lee S.D."/>
        </authorList>
    </citation>
    <scope>NUCLEOTIDE SEQUENCE [LARGE SCALE GENOMIC DNA]</scope>
    <source>
        <strain evidence="11 12">SAP-6</strain>
    </source>
</reference>
<dbReference type="RefSeq" id="WP_162366577.1">
    <property type="nucleotide sequence ID" value="NZ_WUBS01000009.1"/>
</dbReference>
<dbReference type="InterPro" id="IPR007387">
    <property type="entry name" value="TRAP_DctQ"/>
</dbReference>
<dbReference type="GO" id="GO:0015740">
    <property type="term" value="P:C4-dicarboxylate transport"/>
    <property type="evidence" value="ECO:0007669"/>
    <property type="project" value="TreeGrafter"/>
</dbReference>
<evidence type="ECO:0000256" key="5">
    <source>
        <dbReference type="ARBA" id="ARBA00022692"/>
    </source>
</evidence>
<name>A0A845SLK9_9GAMM</name>
<evidence type="ECO:0000256" key="4">
    <source>
        <dbReference type="ARBA" id="ARBA00022519"/>
    </source>
</evidence>
<evidence type="ECO:0000256" key="9">
    <source>
        <dbReference type="RuleBase" id="RU369079"/>
    </source>
</evidence>
<sequence length="169" mass="18776">MSDSYSRLMDGLYAICLLVASIALMIMVTVIPIGIFARYLFDNALSWPEPVAIVCMIIFTFIGAPVGYRANTHISVSIMTDRLSPTGQRICELACDILMCVICLIMIWYSTSLCAAMWDQMMASLPGFSYGEMYLPIPVGSFLAMLFVIERMISGPQEHRPLVMLGNSH</sequence>
<accession>A0A845SLK9</accession>
<evidence type="ECO:0000313" key="12">
    <source>
        <dbReference type="Proteomes" id="UP000461443"/>
    </source>
</evidence>
<dbReference type="AlphaFoldDB" id="A0A845SLK9"/>
<comment type="caution">
    <text evidence="11">The sequence shown here is derived from an EMBL/GenBank/DDBJ whole genome shotgun (WGS) entry which is preliminary data.</text>
</comment>
<dbReference type="EMBL" id="WUBS01000009">
    <property type="protein sequence ID" value="NDL63864.1"/>
    <property type="molecule type" value="Genomic_DNA"/>
</dbReference>
<keyword evidence="5 9" id="KW-0812">Transmembrane</keyword>
<evidence type="ECO:0000256" key="1">
    <source>
        <dbReference type="ARBA" id="ARBA00004429"/>
    </source>
</evidence>
<comment type="subunit">
    <text evidence="9">The complex comprises the extracytoplasmic solute receptor protein and the two transmembrane proteins.</text>
</comment>
<evidence type="ECO:0000256" key="7">
    <source>
        <dbReference type="ARBA" id="ARBA00023136"/>
    </source>
</evidence>
<gene>
    <name evidence="11" type="ORF">GRH90_14040</name>
</gene>
<evidence type="ECO:0000313" key="11">
    <source>
        <dbReference type="EMBL" id="NDL63864.1"/>
    </source>
</evidence>
<dbReference type="PANTHER" id="PTHR35011:SF11">
    <property type="entry name" value="TRAP TRANSPORTER SMALL PERMEASE PROTEIN"/>
    <property type="match status" value="1"/>
</dbReference>
<keyword evidence="6 9" id="KW-1133">Transmembrane helix</keyword>
<evidence type="ECO:0000256" key="3">
    <source>
        <dbReference type="ARBA" id="ARBA00022475"/>
    </source>
</evidence>
<keyword evidence="3" id="KW-1003">Cell membrane</keyword>
<comment type="subcellular location">
    <subcellularLocation>
        <location evidence="1 9">Cell inner membrane</location>
        <topology evidence="1 9">Multi-pass membrane protein</topology>
    </subcellularLocation>
</comment>
<dbReference type="Pfam" id="PF04290">
    <property type="entry name" value="DctQ"/>
    <property type="match status" value="1"/>
</dbReference>
<dbReference type="Proteomes" id="UP000461443">
    <property type="component" value="Unassembled WGS sequence"/>
</dbReference>
<feature type="transmembrane region" description="Helical" evidence="9">
    <location>
        <begin position="51"/>
        <end position="70"/>
    </location>
</feature>
<dbReference type="PANTHER" id="PTHR35011">
    <property type="entry name" value="2,3-DIKETO-L-GULONATE TRAP TRANSPORTER SMALL PERMEASE PROTEIN YIAM"/>
    <property type="match status" value="1"/>
</dbReference>
<dbReference type="InterPro" id="IPR055348">
    <property type="entry name" value="DctQ"/>
</dbReference>
<feature type="transmembrane region" description="Helical" evidence="9">
    <location>
        <begin position="12"/>
        <end position="39"/>
    </location>
</feature>
<evidence type="ECO:0000259" key="10">
    <source>
        <dbReference type="Pfam" id="PF04290"/>
    </source>
</evidence>
<proteinExistence type="inferred from homology"/>